<proteinExistence type="inferred from homology"/>
<comment type="catalytic activity">
    <reaction evidence="9">
        <text>DNA(n) + a 2'-deoxyribonucleoside 5'-triphosphate = DNA(n+1) + diphosphate</text>
        <dbReference type="Rhea" id="RHEA:22508"/>
        <dbReference type="Rhea" id="RHEA-COMP:17339"/>
        <dbReference type="Rhea" id="RHEA-COMP:17340"/>
        <dbReference type="ChEBI" id="CHEBI:33019"/>
        <dbReference type="ChEBI" id="CHEBI:61560"/>
        <dbReference type="ChEBI" id="CHEBI:173112"/>
        <dbReference type="EC" id="2.7.7.7"/>
    </reaction>
</comment>
<dbReference type="GO" id="GO:0043625">
    <property type="term" value="C:delta DNA polymerase complex"/>
    <property type="evidence" value="ECO:0007669"/>
    <property type="project" value="TreeGrafter"/>
</dbReference>
<dbReference type="GO" id="GO:0003887">
    <property type="term" value="F:DNA-directed DNA polymerase activity"/>
    <property type="evidence" value="ECO:0007669"/>
    <property type="project" value="UniProtKB-KW"/>
</dbReference>
<evidence type="ECO:0000256" key="5">
    <source>
        <dbReference type="ARBA" id="ARBA00022695"/>
    </source>
</evidence>
<evidence type="ECO:0000313" key="14">
    <source>
        <dbReference type="Proteomes" id="UP000015241"/>
    </source>
</evidence>
<accession>S8G6U4</accession>
<evidence type="ECO:0000259" key="12">
    <source>
        <dbReference type="Pfam" id="PF18018"/>
    </source>
</evidence>
<evidence type="ECO:0000259" key="11">
    <source>
        <dbReference type="Pfam" id="PF04042"/>
    </source>
</evidence>
<dbReference type="Pfam" id="PF18018">
    <property type="entry name" value="DNA_pol_D_N"/>
    <property type="match status" value="1"/>
</dbReference>
<feature type="domain" description="DNA polymerase alpha/delta/epsilon subunit B" evidence="11">
    <location>
        <begin position="214"/>
        <end position="359"/>
    </location>
</feature>
<keyword evidence="4" id="KW-0808">Transferase</keyword>
<comment type="subcellular location">
    <subcellularLocation>
        <location evidence="1">Nucleus</location>
    </subcellularLocation>
</comment>
<evidence type="ECO:0000256" key="7">
    <source>
        <dbReference type="ARBA" id="ARBA00022932"/>
    </source>
</evidence>
<keyword evidence="14" id="KW-1185">Reference proteome</keyword>
<dbReference type="Proteomes" id="UP000015241">
    <property type="component" value="Unassembled WGS sequence"/>
</dbReference>
<evidence type="ECO:0000256" key="4">
    <source>
        <dbReference type="ARBA" id="ARBA00022679"/>
    </source>
</evidence>
<dbReference type="GO" id="GO:0006281">
    <property type="term" value="P:DNA repair"/>
    <property type="evidence" value="ECO:0007669"/>
    <property type="project" value="UniProtKB-ARBA"/>
</dbReference>
<dbReference type="EMBL" id="KE504122">
    <property type="protein sequence ID" value="EPT05885.1"/>
    <property type="molecule type" value="Genomic_DNA"/>
</dbReference>
<dbReference type="HOGENOM" id="CLU_021763_1_0_1"/>
<dbReference type="GO" id="GO:0003677">
    <property type="term" value="F:DNA binding"/>
    <property type="evidence" value="ECO:0007669"/>
    <property type="project" value="InterPro"/>
</dbReference>
<evidence type="ECO:0000256" key="10">
    <source>
        <dbReference type="SAM" id="MobiDB-lite"/>
    </source>
</evidence>
<keyword evidence="8" id="KW-0539">Nucleus</keyword>
<dbReference type="PANTHER" id="PTHR10416">
    <property type="entry name" value="DNA POLYMERASE DELTA SUBUNIT 2"/>
    <property type="match status" value="1"/>
</dbReference>
<organism evidence="13 14">
    <name type="scientific">Fomitopsis schrenkii</name>
    <name type="common">Brown rot fungus</name>
    <dbReference type="NCBI Taxonomy" id="2126942"/>
    <lineage>
        <taxon>Eukaryota</taxon>
        <taxon>Fungi</taxon>
        <taxon>Dikarya</taxon>
        <taxon>Basidiomycota</taxon>
        <taxon>Agaricomycotina</taxon>
        <taxon>Agaricomycetes</taxon>
        <taxon>Polyporales</taxon>
        <taxon>Fomitopsis</taxon>
    </lineage>
</organism>
<dbReference type="GO" id="GO:0006273">
    <property type="term" value="P:lagging strand elongation"/>
    <property type="evidence" value="ECO:0007669"/>
    <property type="project" value="UniProtKB-ARBA"/>
</dbReference>
<feature type="domain" description="DNA polymerase delta subunit OB-fold" evidence="12">
    <location>
        <begin position="43"/>
        <end position="175"/>
    </location>
</feature>
<evidence type="ECO:0000256" key="3">
    <source>
        <dbReference type="ARBA" id="ARBA00012417"/>
    </source>
</evidence>
<sequence length="543" mass="58859">MSLEDPLTIPTTPLVRPPTTVLPPTQRTPSFVLGAPNRSYKHQYANIYFARLQLLRKYVLARARRRWKDVSGNPVFVPRVLEVVKGKLCYIIGTVYMDMPLKPNVLRDIARDHSLPAPPPCTTYCSPDDQVMLEDESGRVVLVGERLRAASLVTGVIIGALGIETNGGEFEVVDVCYAGMAPQPSAGLEWGKDTRKHKMDVDGGTSDGQEDEWVALVSGLEIGAPSPADAQIQMLVEYLTGEAGGPEDQTICSRISRLIIAGNSFSHEVSATGGAHEEEKAERDKKGRRDPANFSQHPTLTLSAHLLDLARSMPVHILPGASDPAGTLLPQQPFPRAMFRGASAYASFACETNPAYIRVGPPADTGKGKQKAAASSAVAQGPARTLLVSAGQPVEDMQRYVPSPPHTRLGLACASLRWRHLAPTAPDTLWCHPYFGQDPFVLAETPDVYVVGNQPRFGTRVVEERGWGRRRRKEGEEAGMELDSDVEEVDVEKGMEGEGGVKSCRVVLVPTFKTTGVLVLLNLRTLAVRTVQFAVEGMKGGGT</sequence>
<dbReference type="InterPro" id="IPR040663">
    <property type="entry name" value="DNA_pol_D_N"/>
</dbReference>
<reference evidence="13 14" key="1">
    <citation type="journal article" date="2012" name="Science">
        <title>The Paleozoic origin of enzymatic lignin decomposition reconstructed from 31 fungal genomes.</title>
        <authorList>
            <person name="Floudas D."/>
            <person name="Binder M."/>
            <person name="Riley R."/>
            <person name="Barry K."/>
            <person name="Blanchette R.A."/>
            <person name="Henrissat B."/>
            <person name="Martinez A.T."/>
            <person name="Otillar R."/>
            <person name="Spatafora J.W."/>
            <person name="Yadav J.S."/>
            <person name="Aerts A."/>
            <person name="Benoit I."/>
            <person name="Boyd A."/>
            <person name="Carlson A."/>
            <person name="Copeland A."/>
            <person name="Coutinho P.M."/>
            <person name="de Vries R.P."/>
            <person name="Ferreira P."/>
            <person name="Findley K."/>
            <person name="Foster B."/>
            <person name="Gaskell J."/>
            <person name="Glotzer D."/>
            <person name="Gorecki P."/>
            <person name="Heitman J."/>
            <person name="Hesse C."/>
            <person name="Hori C."/>
            <person name="Igarashi K."/>
            <person name="Jurgens J.A."/>
            <person name="Kallen N."/>
            <person name="Kersten P."/>
            <person name="Kohler A."/>
            <person name="Kuees U."/>
            <person name="Kumar T.K.A."/>
            <person name="Kuo A."/>
            <person name="LaButti K."/>
            <person name="Larrondo L.F."/>
            <person name="Lindquist E."/>
            <person name="Ling A."/>
            <person name="Lombard V."/>
            <person name="Lucas S."/>
            <person name="Lundell T."/>
            <person name="Martin R."/>
            <person name="McLaughlin D.J."/>
            <person name="Morgenstern I."/>
            <person name="Morin E."/>
            <person name="Murat C."/>
            <person name="Nagy L.G."/>
            <person name="Nolan M."/>
            <person name="Ohm R.A."/>
            <person name="Patyshakuliyeva A."/>
            <person name="Rokas A."/>
            <person name="Ruiz-Duenas F.J."/>
            <person name="Sabat G."/>
            <person name="Salamov A."/>
            <person name="Samejima M."/>
            <person name="Schmutz J."/>
            <person name="Slot J.C."/>
            <person name="St John F."/>
            <person name="Stenlid J."/>
            <person name="Sun H."/>
            <person name="Sun S."/>
            <person name="Syed K."/>
            <person name="Tsang A."/>
            <person name="Wiebenga A."/>
            <person name="Young D."/>
            <person name="Pisabarro A."/>
            <person name="Eastwood D.C."/>
            <person name="Martin F."/>
            <person name="Cullen D."/>
            <person name="Grigoriev I.V."/>
            <person name="Hibbett D.S."/>
        </authorList>
    </citation>
    <scope>NUCLEOTIDE SEQUENCE</scope>
    <source>
        <strain evidence="14">FP-58527</strain>
    </source>
</reference>
<keyword evidence="6" id="KW-0235">DNA replication</keyword>
<dbReference type="FunCoup" id="S8G6U4">
    <property type="interactions" value="365"/>
</dbReference>
<dbReference type="STRING" id="743788.S8G6U4"/>
<evidence type="ECO:0000256" key="2">
    <source>
        <dbReference type="ARBA" id="ARBA00006035"/>
    </source>
</evidence>
<dbReference type="OrthoDB" id="3763at2759"/>
<dbReference type="EC" id="2.7.7.7" evidence="3"/>
<evidence type="ECO:0000256" key="8">
    <source>
        <dbReference type="ARBA" id="ARBA00023242"/>
    </source>
</evidence>
<feature type="region of interest" description="Disordered" evidence="10">
    <location>
        <begin position="269"/>
        <end position="297"/>
    </location>
</feature>
<evidence type="ECO:0000256" key="1">
    <source>
        <dbReference type="ARBA" id="ARBA00004123"/>
    </source>
</evidence>
<dbReference type="InterPro" id="IPR024826">
    <property type="entry name" value="DNA_pol_delta/II_ssu"/>
</dbReference>
<dbReference type="Gene3D" id="3.60.21.50">
    <property type="match status" value="1"/>
</dbReference>
<evidence type="ECO:0000313" key="13">
    <source>
        <dbReference type="EMBL" id="EPT05885.1"/>
    </source>
</evidence>
<dbReference type="PANTHER" id="PTHR10416:SF0">
    <property type="entry name" value="DNA POLYMERASE DELTA SUBUNIT 2"/>
    <property type="match status" value="1"/>
</dbReference>
<dbReference type="FunFam" id="2.40.50.430:FF:000002">
    <property type="entry name" value="DNA polymerase delta subunit"/>
    <property type="match status" value="1"/>
</dbReference>
<keyword evidence="5" id="KW-0548">Nucleotidyltransferase</keyword>
<evidence type="ECO:0000256" key="9">
    <source>
        <dbReference type="ARBA" id="ARBA00049244"/>
    </source>
</evidence>
<gene>
    <name evidence="13" type="ORF">FOMPIDRAFT_1044366</name>
</gene>
<evidence type="ECO:0000256" key="6">
    <source>
        <dbReference type="ARBA" id="ARBA00022705"/>
    </source>
</evidence>
<feature type="compositionally biased region" description="Basic and acidic residues" evidence="10">
    <location>
        <begin position="275"/>
        <end position="291"/>
    </location>
</feature>
<protein>
    <recommendedName>
        <fullName evidence="3">DNA-directed DNA polymerase</fullName>
        <ecNumber evidence="3">2.7.7.7</ecNumber>
    </recommendedName>
</protein>
<comment type="similarity">
    <text evidence="2">Belongs to the DNA polymerase delta/II small subunit family.</text>
</comment>
<dbReference type="Pfam" id="PF04042">
    <property type="entry name" value="DNA_pol_E_B"/>
    <property type="match status" value="2"/>
</dbReference>
<dbReference type="InterPro" id="IPR007185">
    <property type="entry name" value="DNA_pol_a/d/e_bsu"/>
</dbReference>
<name>S8G6U4_FOMSC</name>
<keyword evidence="7" id="KW-0239">DNA-directed DNA polymerase</keyword>
<feature type="domain" description="DNA polymerase alpha/delta/epsilon subunit B" evidence="11">
    <location>
        <begin position="386"/>
        <end position="458"/>
    </location>
</feature>
<dbReference type="eggNOG" id="KOG2732">
    <property type="taxonomic scope" value="Eukaryota"/>
</dbReference>
<feature type="region of interest" description="Disordered" evidence="10">
    <location>
        <begin position="1"/>
        <end position="28"/>
    </location>
</feature>
<dbReference type="AlphaFoldDB" id="S8G6U4"/>
<dbReference type="InParanoid" id="S8G6U4"/>
<dbReference type="Gene3D" id="2.40.50.430">
    <property type="match status" value="1"/>
</dbReference>